<reference evidence="1" key="2">
    <citation type="journal article" date="2015" name="Fish Shellfish Immunol.">
        <title>Early steps in the European eel (Anguilla anguilla)-Vibrio vulnificus interaction in the gills: Role of the RtxA13 toxin.</title>
        <authorList>
            <person name="Callol A."/>
            <person name="Pajuelo D."/>
            <person name="Ebbesson L."/>
            <person name="Teles M."/>
            <person name="MacKenzie S."/>
            <person name="Amaro C."/>
        </authorList>
    </citation>
    <scope>NUCLEOTIDE SEQUENCE</scope>
</reference>
<evidence type="ECO:0000313" key="1">
    <source>
        <dbReference type="EMBL" id="JAH62905.1"/>
    </source>
</evidence>
<proteinExistence type="predicted"/>
<protein>
    <submittedName>
        <fullName evidence="1">Uncharacterized protein</fullName>
    </submittedName>
</protein>
<organism evidence="1">
    <name type="scientific">Anguilla anguilla</name>
    <name type="common">European freshwater eel</name>
    <name type="synonym">Muraena anguilla</name>
    <dbReference type="NCBI Taxonomy" id="7936"/>
    <lineage>
        <taxon>Eukaryota</taxon>
        <taxon>Metazoa</taxon>
        <taxon>Chordata</taxon>
        <taxon>Craniata</taxon>
        <taxon>Vertebrata</taxon>
        <taxon>Euteleostomi</taxon>
        <taxon>Actinopterygii</taxon>
        <taxon>Neopterygii</taxon>
        <taxon>Teleostei</taxon>
        <taxon>Anguilliformes</taxon>
        <taxon>Anguillidae</taxon>
        <taxon>Anguilla</taxon>
    </lineage>
</organism>
<sequence>MSIMKRTKQEGGRDAAKVEHGKIFQFQSTSGQNNVSLIQLSQMQS</sequence>
<accession>A0A0E9UCH5</accession>
<dbReference type="AlphaFoldDB" id="A0A0E9UCH5"/>
<reference evidence="1" key="1">
    <citation type="submission" date="2014-11" db="EMBL/GenBank/DDBJ databases">
        <authorList>
            <person name="Amaro Gonzalez C."/>
        </authorList>
    </citation>
    <scope>NUCLEOTIDE SEQUENCE</scope>
</reference>
<dbReference type="EMBL" id="GBXM01045672">
    <property type="protein sequence ID" value="JAH62905.1"/>
    <property type="molecule type" value="Transcribed_RNA"/>
</dbReference>
<name>A0A0E9UCH5_ANGAN</name>